<dbReference type="EMBL" id="BMAW01041573">
    <property type="protein sequence ID" value="GFS29546.1"/>
    <property type="molecule type" value="Genomic_DNA"/>
</dbReference>
<comment type="caution">
    <text evidence="1">The sequence shown here is derived from an EMBL/GenBank/DDBJ whole genome shotgun (WGS) entry which is preliminary data.</text>
</comment>
<feature type="non-terminal residue" evidence="1">
    <location>
        <position position="1"/>
    </location>
</feature>
<dbReference type="OrthoDB" id="5863628at2759"/>
<evidence type="ECO:0000313" key="1">
    <source>
        <dbReference type="EMBL" id="GFS29546.1"/>
    </source>
</evidence>
<reference evidence="1" key="1">
    <citation type="submission" date="2020-08" db="EMBL/GenBank/DDBJ databases">
        <title>Multicomponent nature underlies the extraordinary mechanical properties of spider dragline silk.</title>
        <authorList>
            <person name="Kono N."/>
            <person name="Nakamura H."/>
            <person name="Mori M."/>
            <person name="Yoshida Y."/>
            <person name="Ohtoshi R."/>
            <person name="Malay A.D."/>
            <person name="Moran D.A.P."/>
            <person name="Tomita M."/>
            <person name="Numata K."/>
            <person name="Arakawa K."/>
        </authorList>
    </citation>
    <scope>NUCLEOTIDE SEQUENCE</scope>
</reference>
<keyword evidence="2" id="KW-1185">Reference proteome</keyword>
<dbReference type="AlphaFoldDB" id="A0A8X6J2X6"/>
<organism evidence="1 2">
    <name type="scientific">Nephila pilipes</name>
    <name type="common">Giant wood spider</name>
    <name type="synonym">Nephila maculata</name>
    <dbReference type="NCBI Taxonomy" id="299642"/>
    <lineage>
        <taxon>Eukaryota</taxon>
        <taxon>Metazoa</taxon>
        <taxon>Ecdysozoa</taxon>
        <taxon>Arthropoda</taxon>
        <taxon>Chelicerata</taxon>
        <taxon>Arachnida</taxon>
        <taxon>Araneae</taxon>
        <taxon>Araneomorphae</taxon>
        <taxon>Entelegynae</taxon>
        <taxon>Araneoidea</taxon>
        <taxon>Nephilidae</taxon>
        <taxon>Nephila</taxon>
    </lineage>
</organism>
<accession>A0A8X6J2X6</accession>
<dbReference type="Proteomes" id="UP000887013">
    <property type="component" value="Unassembled WGS sequence"/>
</dbReference>
<proteinExistence type="predicted"/>
<evidence type="ECO:0000313" key="2">
    <source>
        <dbReference type="Proteomes" id="UP000887013"/>
    </source>
</evidence>
<name>A0A8X6J2X6_NEPPI</name>
<sequence length="18" mass="2192">IKIFSKMKKKIFAFIHIV</sequence>
<gene>
    <name evidence="1" type="primary">ZNF608</name>
    <name evidence="1" type="ORF">NPIL_227741</name>
</gene>
<protein>
    <submittedName>
        <fullName evidence="1">Zinc finger protein 608</fullName>
    </submittedName>
</protein>